<evidence type="ECO:0000313" key="7">
    <source>
        <dbReference type="Proteomes" id="UP000198836"/>
    </source>
</evidence>
<protein>
    <submittedName>
        <fullName evidence="6">Two component transcriptional regulator, LuxR family</fullName>
    </submittedName>
</protein>
<dbReference type="GO" id="GO:0000160">
    <property type="term" value="P:phosphorelay signal transduction system"/>
    <property type="evidence" value="ECO:0007669"/>
    <property type="project" value="InterPro"/>
</dbReference>
<dbReference type="CDD" id="cd06170">
    <property type="entry name" value="LuxR_C_like"/>
    <property type="match status" value="1"/>
</dbReference>
<dbReference type="SMART" id="SM00448">
    <property type="entry name" value="REC"/>
    <property type="match status" value="1"/>
</dbReference>
<dbReference type="GO" id="GO:0006355">
    <property type="term" value="P:regulation of DNA-templated transcription"/>
    <property type="evidence" value="ECO:0007669"/>
    <property type="project" value="InterPro"/>
</dbReference>
<dbReference type="InterPro" id="IPR058245">
    <property type="entry name" value="NreC/VraR/RcsB-like_REC"/>
</dbReference>
<dbReference type="Proteomes" id="UP000198836">
    <property type="component" value="Unassembled WGS sequence"/>
</dbReference>
<sequence length="219" mass="24699">MSEQIKQIALVDDHVLFRKGLAALISYFQGYNILFEAANGQDFIRQLEIYGVPNIALLDINMPEMDGYSTASWLQRNHPEVNILALSTMDAETAIIKMITNGAKGYVLKDAEPEELKMAFDEVLSKGYFYNDLVTRKVMQSLSALSPGSKLSGFVKLTEREMEFLKYTCTEKTYNEIAAEMFVSPRTIDGYRNSLCEKLQLKSRTGLALYAVKHGIVKI</sequence>
<dbReference type="SUPFAM" id="SSF52172">
    <property type="entry name" value="CheY-like"/>
    <property type="match status" value="1"/>
</dbReference>
<name>A0A1I0U3B5_9SPHI</name>
<feature type="modified residue" description="4-aspartylphosphate" evidence="3">
    <location>
        <position position="59"/>
    </location>
</feature>
<keyword evidence="2" id="KW-0238">DNA-binding</keyword>
<evidence type="ECO:0000259" key="4">
    <source>
        <dbReference type="PROSITE" id="PS50043"/>
    </source>
</evidence>
<keyword evidence="7" id="KW-1185">Reference proteome</keyword>
<gene>
    <name evidence="6" type="ORF">SAMN04488511_11926</name>
</gene>
<dbReference type="InterPro" id="IPR001789">
    <property type="entry name" value="Sig_transdc_resp-reg_receiver"/>
</dbReference>
<dbReference type="STRING" id="332999.SAMN04488511_11926"/>
<dbReference type="InterPro" id="IPR011006">
    <property type="entry name" value="CheY-like_superfamily"/>
</dbReference>
<dbReference type="SUPFAM" id="SSF46894">
    <property type="entry name" value="C-terminal effector domain of the bipartite response regulators"/>
    <property type="match status" value="1"/>
</dbReference>
<proteinExistence type="predicted"/>
<dbReference type="CDD" id="cd17535">
    <property type="entry name" value="REC_NarL-like"/>
    <property type="match status" value="1"/>
</dbReference>
<evidence type="ECO:0000313" key="6">
    <source>
        <dbReference type="EMBL" id="SFA58363.1"/>
    </source>
</evidence>
<organism evidence="6 7">
    <name type="scientific">Pedobacter suwonensis</name>
    <dbReference type="NCBI Taxonomy" id="332999"/>
    <lineage>
        <taxon>Bacteria</taxon>
        <taxon>Pseudomonadati</taxon>
        <taxon>Bacteroidota</taxon>
        <taxon>Sphingobacteriia</taxon>
        <taxon>Sphingobacteriales</taxon>
        <taxon>Sphingobacteriaceae</taxon>
        <taxon>Pedobacter</taxon>
    </lineage>
</organism>
<dbReference type="Pfam" id="PF00072">
    <property type="entry name" value="Response_reg"/>
    <property type="match status" value="1"/>
</dbReference>
<feature type="domain" description="HTH luxR-type" evidence="4">
    <location>
        <begin position="150"/>
        <end position="215"/>
    </location>
</feature>
<dbReference type="PROSITE" id="PS50043">
    <property type="entry name" value="HTH_LUXR_2"/>
    <property type="match status" value="1"/>
</dbReference>
<dbReference type="SMART" id="SM00421">
    <property type="entry name" value="HTH_LUXR"/>
    <property type="match status" value="1"/>
</dbReference>
<dbReference type="PRINTS" id="PR00038">
    <property type="entry name" value="HTHLUXR"/>
</dbReference>
<keyword evidence="1 3" id="KW-0597">Phosphoprotein</keyword>
<evidence type="ECO:0000256" key="2">
    <source>
        <dbReference type="ARBA" id="ARBA00023125"/>
    </source>
</evidence>
<dbReference type="InterPro" id="IPR000792">
    <property type="entry name" value="Tscrpt_reg_LuxR_C"/>
</dbReference>
<dbReference type="InterPro" id="IPR016032">
    <property type="entry name" value="Sig_transdc_resp-reg_C-effctor"/>
</dbReference>
<evidence type="ECO:0000256" key="3">
    <source>
        <dbReference type="PROSITE-ProRule" id="PRU00169"/>
    </source>
</evidence>
<dbReference type="AlphaFoldDB" id="A0A1I0U3B5"/>
<dbReference type="Pfam" id="PF00196">
    <property type="entry name" value="GerE"/>
    <property type="match status" value="1"/>
</dbReference>
<evidence type="ECO:0000259" key="5">
    <source>
        <dbReference type="PROSITE" id="PS50110"/>
    </source>
</evidence>
<dbReference type="PANTHER" id="PTHR43214">
    <property type="entry name" value="TWO-COMPONENT RESPONSE REGULATOR"/>
    <property type="match status" value="1"/>
</dbReference>
<dbReference type="OrthoDB" id="9797341at2"/>
<dbReference type="GO" id="GO:0003677">
    <property type="term" value="F:DNA binding"/>
    <property type="evidence" value="ECO:0007669"/>
    <property type="project" value="UniProtKB-KW"/>
</dbReference>
<accession>A0A1I0U3B5</accession>
<feature type="domain" description="Response regulatory" evidence="5">
    <location>
        <begin position="7"/>
        <end position="124"/>
    </location>
</feature>
<dbReference type="PANTHER" id="PTHR43214:SF43">
    <property type="entry name" value="TWO-COMPONENT RESPONSE REGULATOR"/>
    <property type="match status" value="1"/>
</dbReference>
<dbReference type="EMBL" id="FOJM01000019">
    <property type="protein sequence ID" value="SFA58363.1"/>
    <property type="molecule type" value="Genomic_DNA"/>
</dbReference>
<dbReference type="InterPro" id="IPR039420">
    <property type="entry name" value="WalR-like"/>
</dbReference>
<dbReference type="Gene3D" id="3.40.50.2300">
    <property type="match status" value="1"/>
</dbReference>
<dbReference type="RefSeq" id="WP_090987040.1">
    <property type="nucleotide sequence ID" value="NZ_FOJM01000019.1"/>
</dbReference>
<dbReference type="PROSITE" id="PS50110">
    <property type="entry name" value="RESPONSE_REGULATORY"/>
    <property type="match status" value="1"/>
</dbReference>
<evidence type="ECO:0000256" key="1">
    <source>
        <dbReference type="ARBA" id="ARBA00022553"/>
    </source>
</evidence>
<reference evidence="7" key="1">
    <citation type="submission" date="2016-10" db="EMBL/GenBank/DDBJ databases">
        <authorList>
            <person name="Varghese N."/>
            <person name="Submissions S."/>
        </authorList>
    </citation>
    <scope>NUCLEOTIDE SEQUENCE [LARGE SCALE GENOMIC DNA]</scope>
    <source>
        <strain evidence="7">DSM 18130</strain>
    </source>
</reference>